<dbReference type="Proteomes" id="UP001179121">
    <property type="component" value="Chromosome"/>
</dbReference>
<proteinExistence type="predicted"/>
<evidence type="ECO:0000313" key="3">
    <source>
        <dbReference type="Proteomes" id="UP001179121"/>
    </source>
</evidence>
<dbReference type="KEGG" id="nti:DNFV4_00583"/>
<dbReference type="AlphaFoldDB" id="A0AA86T982"/>
<dbReference type="EMBL" id="OX365700">
    <property type="protein sequence ID" value="CAI4030158.1"/>
    <property type="molecule type" value="Genomic_DNA"/>
</dbReference>
<protein>
    <submittedName>
        <fullName evidence="2">Alpha-E domain-containing protein</fullName>
    </submittedName>
</protein>
<name>A0AA86T982_9BACT</name>
<dbReference type="PANTHER" id="PTHR34595">
    <property type="entry name" value="BLR5612 PROTEIN"/>
    <property type="match status" value="1"/>
</dbReference>
<feature type="domain" description="DUF403" evidence="1">
    <location>
        <begin position="1"/>
        <end position="311"/>
    </location>
</feature>
<dbReference type="InterPro" id="IPR051680">
    <property type="entry name" value="ATP-dep_Glu-Cys_Ligase-2"/>
</dbReference>
<dbReference type="PANTHER" id="PTHR34595:SF7">
    <property type="entry name" value="SLL1039 PROTEIN"/>
    <property type="match status" value="1"/>
</dbReference>
<gene>
    <name evidence="2" type="ORF">DNFV4_00583</name>
</gene>
<keyword evidence="3" id="KW-1185">Reference proteome</keyword>
<reference evidence="2" key="1">
    <citation type="submission" date="2022-10" db="EMBL/GenBank/DDBJ databases">
        <authorList>
            <person name="Koch H."/>
        </authorList>
    </citation>
    <scope>NUCLEOTIDE SEQUENCE</scope>
    <source>
        <strain evidence="2">DNF</strain>
    </source>
</reference>
<evidence type="ECO:0000313" key="2">
    <source>
        <dbReference type="EMBL" id="CAI4030158.1"/>
    </source>
</evidence>
<dbReference type="InterPro" id="IPR007296">
    <property type="entry name" value="DUF403"/>
</dbReference>
<dbReference type="Pfam" id="PF04168">
    <property type="entry name" value="Alpha-E"/>
    <property type="match status" value="1"/>
</dbReference>
<sequence length="326" mass="36471">MLSRVASSIYWLNRYIERAENYARFIEVNLNLTLDLPGGTAEQWEPLVATTGDHESFTSRYGKATKETVIHFLSADAANANSILSCLAAARENARSVREIISTDMWEQVNRFHLMVRDAVAHGLSSRNLHAFLAEVKAASHLFLGITDATMSHGEGWHFARLGRLLERADKTSRILDVKYFMLLPNVAEVGTPFDIIQWSALLKSASALEMYYKRFGRISPNGVTAFLILDATFPRAIRYCLIKSEDSLHAISGSEHGAYQNQAEKRLGRLRAELDFADLEECVAGGLHEFVDRFQAHLNHVGEAIFDTFFAPRPIHSTITGAEAQ</sequence>
<dbReference type="RefSeq" id="WP_289267158.1">
    <property type="nucleotide sequence ID" value="NZ_OX365700.1"/>
</dbReference>
<evidence type="ECO:0000259" key="1">
    <source>
        <dbReference type="Pfam" id="PF04168"/>
    </source>
</evidence>
<organism evidence="2 3">
    <name type="scientific">Nitrospira tepida</name>
    <dbReference type="NCBI Taxonomy" id="2973512"/>
    <lineage>
        <taxon>Bacteria</taxon>
        <taxon>Pseudomonadati</taxon>
        <taxon>Nitrospirota</taxon>
        <taxon>Nitrospiria</taxon>
        <taxon>Nitrospirales</taxon>
        <taxon>Nitrospiraceae</taxon>
        <taxon>Nitrospira</taxon>
    </lineage>
</organism>
<accession>A0AA86T982</accession>